<dbReference type="EMBL" id="JBHRWN010000002">
    <property type="protein sequence ID" value="MFC3477412.1"/>
    <property type="molecule type" value="Genomic_DNA"/>
</dbReference>
<reference evidence="2 3" key="1">
    <citation type="journal article" date="2019" name="Int. J. Syst. Evol. Microbiol.">
        <title>The Global Catalogue of Microorganisms (GCM) 10K type strain sequencing project: providing services to taxonomists for standard genome sequencing and annotation.</title>
        <authorList>
            <consortium name="The Broad Institute Genomics Platform"/>
            <consortium name="The Broad Institute Genome Sequencing Center for Infectious Disease"/>
            <person name="Wu L."/>
            <person name="Ma J."/>
        </authorList>
    </citation>
    <scope>NUCLEOTIDE SEQUENCE [LARGE SCALE GENOMIC DNA]</scope>
    <source>
        <strain evidence="2 3">CGMCC 1.12562</strain>
    </source>
</reference>
<dbReference type="InterPro" id="IPR036010">
    <property type="entry name" value="2Fe-2S_ferredoxin-like_sf"/>
</dbReference>
<dbReference type="Proteomes" id="UP001595660">
    <property type="component" value="Unassembled WGS sequence"/>
</dbReference>
<proteinExistence type="predicted"/>
<dbReference type="CDD" id="cd00207">
    <property type="entry name" value="fer2"/>
    <property type="match status" value="1"/>
</dbReference>
<dbReference type="Pfam" id="PF00111">
    <property type="entry name" value="Fer2"/>
    <property type="match status" value="1"/>
</dbReference>
<dbReference type="PROSITE" id="PS51085">
    <property type="entry name" value="2FE2S_FER_2"/>
    <property type="match status" value="1"/>
</dbReference>
<dbReference type="GeneID" id="69116661"/>
<comment type="caution">
    <text evidence="2">The sequence shown here is derived from an EMBL/GenBank/DDBJ whole genome shotgun (WGS) entry which is preliminary data.</text>
</comment>
<dbReference type="Gene3D" id="3.10.20.30">
    <property type="match status" value="1"/>
</dbReference>
<organism evidence="2 3">
    <name type="scientific">Halobacterium litoreum</name>
    <dbReference type="NCBI Taxonomy" id="2039234"/>
    <lineage>
        <taxon>Archaea</taxon>
        <taxon>Methanobacteriati</taxon>
        <taxon>Methanobacteriota</taxon>
        <taxon>Stenosarchaea group</taxon>
        <taxon>Halobacteria</taxon>
        <taxon>Halobacteriales</taxon>
        <taxon>Halobacteriaceae</taxon>
        <taxon>Halobacterium</taxon>
    </lineage>
</organism>
<dbReference type="RefSeq" id="WP_232571461.1">
    <property type="nucleotide sequence ID" value="NZ_CP089466.1"/>
</dbReference>
<accession>A0ABD5NEF7</accession>
<dbReference type="InterPro" id="IPR012675">
    <property type="entry name" value="Beta-grasp_dom_sf"/>
</dbReference>
<keyword evidence="3" id="KW-1185">Reference proteome</keyword>
<protein>
    <submittedName>
        <fullName evidence="2">2Fe-2S iron-sulfur cluster-binding protein</fullName>
    </submittedName>
</protein>
<evidence type="ECO:0000313" key="3">
    <source>
        <dbReference type="Proteomes" id="UP001595660"/>
    </source>
</evidence>
<feature type="domain" description="2Fe-2S ferredoxin-type" evidence="1">
    <location>
        <begin position="1"/>
        <end position="99"/>
    </location>
</feature>
<gene>
    <name evidence="2" type="ORF">ACFOKC_06705</name>
</gene>
<dbReference type="AlphaFoldDB" id="A0ABD5NEF7"/>
<name>A0ABD5NEF7_9EURY</name>
<evidence type="ECO:0000313" key="2">
    <source>
        <dbReference type="EMBL" id="MFC3477412.1"/>
    </source>
</evidence>
<evidence type="ECO:0000259" key="1">
    <source>
        <dbReference type="PROSITE" id="PS51085"/>
    </source>
</evidence>
<dbReference type="InterPro" id="IPR001041">
    <property type="entry name" value="2Fe-2S_ferredoxin-type"/>
</dbReference>
<sequence>MPTIHYEGRDIECETGATLRDALKEAGETPHNGLSDTLNCHGMATCGTCAVEVEGDVSEPTSGERRRLSFPPHDADSGLRLACQVRVRGDVTVTKHGGFWGQRIEE</sequence>
<dbReference type="SUPFAM" id="SSF54292">
    <property type="entry name" value="2Fe-2S ferredoxin-like"/>
    <property type="match status" value="1"/>
</dbReference>